<dbReference type="FunFam" id="3.40.1190.20:FF:000003">
    <property type="entry name" value="Phosphomethylpyrimidine kinase ThiD"/>
    <property type="match status" value="1"/>
</dbReference>
<protein>
    <recommendedName>
        <fullName evidence="2">hydroxymethylpyrimidine kinase</fullName>
        <ecNumber evidence="2">2.7.1.49</ecNumber>
    </recommendedName>
</protein>
<evidence type="ECO:0000256" key="5">
    <source>
        <dbReference type="ARBA" id="ARBA00022777"/>
    </source>
</evidence>
<dbReference type="PANTHER" id="PTHR20858">
    <property type="entry name" value="PHOSPHOMETHYLPYRIMIDINE KINASE"/>
    <property type="match status" value="1"/>
</dbReference>
<dbReference type="InterPro" id="IPR013749">
    <property type="entry name" value="PM/HMP-P_kinase-1"/>
</dbReference>
<organism evidence="8">
    <name type="scientific">Prevotella amnii</name>
    <dbReference type="NCBI Taxonomy" id="419005"/>
    <lineage>
        <taxon>Bacteria</taxon>
        <taxon>Pseudomonadati</taxon>
        <taxon>Bacteroidota</taxon>
        <taxon>Bacteroidia</taxon>
        <taxon>Bacteroidales</taxon>
        <taxon>Prevotellaceae</taxon>
        <taxon>Prevotella</taxon>
    </lineage>
</organism>
<dbReference type="NCBIfam" id="TIGR00097">
    <property type="entry name" value="HMP-P_kinase"/>
    <property type="match status" value="1"/>
</dbReference>
<evidence type="ECO:0000256" key="3">
    <source>
        <dbReference type="ARBA" id="ARBA00022679"/>
    </source>
</evidence>
<dbReference type="EMBL" id="LSDL01000127">
    <property type="protein sequence ID" value="KXB75062.1"/>
    <property type="molecule type" value="Genomic_DNA"/>
</dbReference>
<evidence type="ECO:0000256" key="4">
    <source>
        <dbReference type="ARBA" id="ARBA00022741"/>
    </source>
</evidence>
<name>A0A134B535_9BACT</name>
<sequence length="271" mass="29339">MNYCKTLTIAGSDSSGGAGIQADIKTMSALGCYSTTVITAITAQNTLGIYAIEKISYKIIAKQLEAVLDDIRPDAIKIGMVNDTKSIEAIADILQGVSDIPIIIDPVMVSTTGSQLMEESAIKIFRKKLIPLSILLTPNIPEVEVLINRKITNIKDVLSVANRLIDLNCKAVLVKGGHLDGKEKVDYLLRKQYPIIPYTSPMVKTSNNHGTGCTLSSAITSFIARGEDIEQAIQKAKEYITQSLIAGANIKIGQGHGAVNHFYNPQKLIKR</sequence>
<dbReference type="GO" id="GO:0005829">
    <property type="term" value="C:cytosol"/>
    <property type="evidence" value="ECO:0007669"/>
    <property type="project" value="TreeGrafter"/>
</dbReference>
<dbReference type="RefSeq" id="WP_060933311.1">
    <property type="nucleotide sequence ID" value="NZ_KQ960561.1"/>
</dbReference>
<dbReference type="InterPro" id="IPR004399">
    <property type="entry name" value="HMP/HMP-P_kinase_dom"/>
</dbReference>
<dbReference type="GO" id="GO:0008972">
    <property type="term" value="F:phosphomethylpyrimidine kinase activity"/>
    <property type="evidence" value="ECO:0007669"/>
    <property type="project" value="InterPro"/>
</dbReference>
<evidence type="ECO:0000256" key="2">
    <source>
        <dbReference type="ARBA" id="ARBA00012135"/>
    </source>
</evidence>
<comment type="pathway">
    <text evidence="1">Cofactor biosynthesis; thiamine diphosphate biosynthesis.</text>
</comment>
<dbReference type="Gene3D" id="3.40.1190.20">
    <property type="match status" value="1"/>
</dbReference>
<dbReference type="AlphaFoldDB" id="A0A134B535"/>
<evidence type="ECO:0000256" key="6">
    <source>
        <dbReference type="ARBA" id="ARBA00022840"/>
    </source>
</evidence>
<feature type="domain" description="Pyridoxamine kinase/Phosphomethylpyrimidine kinase" evidence="7">
    <location>
        <begin position="13"/>
        <end position="260"/>
    </location>
</feature>
<evidence type="ECO:0000313" key="8">
    <source>
        <dbReference type="EMBL" id="KXB75062.1"/>
    </source>
</evidence>
<evidence type="ECO:0000313" key="9">
    <source>
        <dbReference type="Proteomes" id="UP000070531"/>
    </source>
</evidence>
<gene>
    <name evidence="8" type="ORF">HMPREF1860_01891</name>
</gene>
<dbReference type="Proteomes" id="UP000070531">
    <property type="component" value="Unassembled WGS sequence"/>
</dbReference>
<keyword evidence="6" id="KW-0067">ATP-binding</keyword>
<keyword evidence="4" id="KW-0547">Nucleotide-binding</keyword>
<dbReference type="GO" id="GO:0009228">
    <property type="term" value="P:thiamine biosynthetic process"/>
    <property type="evidence" value="ECO:0007669"/>
    <property type="project" value="InterPro"/>
</dbReference>
<dbReference type="SUPFAM" id="SSF53613">
    <property type="entry name" value="Ribokinase-like"/>
    <property type="match status" value="1"/>
</dbReference>
<keyword evidence="3" id="KW-0808">Transferase</keyword>
<dbReference type="Pfam" id="PF08543">
    <property type="entry name" value="Phos_pyr_kin"/>
    <property type="match status" value="1"/>
</dbReference>
<dbReference type="GO" id="GO:0008902">
    <property type="term" value="F:hydroxymethylpyrimidine kinase activity"/>
    <property type="evidence" value="ECO:0007669"/>
    <property type="project" value="UniProtKB-EC"/>
</dbReference>
<proteinExistence type="predicted"/>
<dbReference type="CDD" id="cd01169">
    <property type="entry name" value="HMPP_kinase"/>
    <property type="match status" value="1"/>
</dbReference>
<reference evidence="8 9" key="1">
    <citation type="submission" date="2016-01" db="EMBL/GenBank/DDBJ databases">
        <authorList>
            <person name="Oliw E.H."/>
        </authorList>
    </citation>
    <scope>NUCLEOTIDE SEQUENCE [LARGE SCALE GENOMIC DNA]</scope>
    <source>
        <strain evidence="8 9">DNF00307</strain>
    </source>
</reference>
<dbReference type="STRING" id="419005.HMPREF1860_01891"/>
<dbReference type="EC" id="2.7.1.49" evidence="2"/>
<dbReference type="GO" id="GO:0005524">
    <property type="term" value="F:ATP binding"/>
    <property type="evidence" value="ECO:0007669"/>
    <property type="project" value="UniProtKB-KW"/>
</dbReference>
<accession>A0A134B535</accession>
<keyword evidence="5 8" id="KW-0418">Kinase</keyword>
<dbReference type="PATRIC" id="fig|419005.5.peg.1891"/>
<evidence type="ECO:0000259" key="7">
    <source>
        <dbReference type="Pfam" id="PF08543"/>
    </source>
</evidence>
<dbReference type="InterPro" id="IPR029056">
    <property type="entry name" value="Ribokinase-like"/>
</dbReference>
<evidence type="ECO:0000256" key="1">
    <source>
        <dbReference type="ARBA" id="ARBA00004948"/>
    </source>
</evidence>
<comment type="caution">
    <text evidence="8">The sequence shown here is derived from an EMBL/GenBank/DDBJ whole genome shotgun (WGS) entry which is preliminary data.</text>
</comment>
<dbReference type="PANTHER" id="PTHR20858:SF17">
    <property type="entry name" value="HYDROXYMETHYLPYRIMIDINE_PHOSPHOMETHYLPYRIMIDINE KINASE THI20-RELATED"/>
    <property type="match status" value="1"/>
</dbReference>